<protein>
    <submittedName>
        <fullName evidence="2">Uncharacterized protein</fullName>
    </submittedName>
</protein>
<reference evidence="3" key="1">
    <citation type="journal article" date="2017" name="Nat. Microbiol.">
        <title>Global analysis of biosynthetic gene clusters reveals vast potential of secondary metabolite production in Penicillium species.</title>
        <authorList>
            <person name="Nielsen J.C."/>
            <person name="Grijseels S."/>
            <person name="Prigent S."/>
            <person name="Ji B."/>
            <person name="Dainat J."/>
            <person name="Nielsen K.F."/>
            <person name="Frisvad J.C."/>
            <person name="Workman M."/>
            <person name="Nielsen J."/>
        </authorList>
    </citation>
    <scope>NUCLEOTIDE SEQUENCE [LARGE SCALE GENOMIC DNA]</scope>
    <source>
        <strain evidence="3">IBT 29525</strain>
    </source>
</reference>
<keyword evidence="3" id="KW-1185">Reference proteome</keyword>
<organism evidence="2 3">
    <name type="scientific">Penicillium solitum</name>
    <dbReference type="NCBI Taxonomy" id="60172"/>
    <lineage>
        <taxon>Eukaryota</taxon>
        <taxon>Fungi</taxon>
        <taxon>Dikarya</taxon>
        <taxon>Ascomycota</taxon>
        <taxon>Pezizomycotina</taxon>
        <taxon>Eurotiomycetes</taxon>
        <taxon>Eurotiomycetidae</taxon>
        <taxon>Eurotiales</taxon>
        <taxon>Aspergillaceae</taxon>
        <taxon>Penicillium</taxon>
    </lineage>
</organism>
<sequence>MTCENFGNTIAMSSQTRAKVLSAIVPSPEPASISFLKSHVGFFKGDCASQLGLTLAGIHFLGLAAALVTTVGPFNGASALDIMLRHSATDLTLLPTVRLLNDLLVSLEARSYRCGFADSVLGWQILLQKEVMPRIGSGEARQQLDEGFMRVPSPEIIAGIVDAFRQVARMGSSTISGVTIKAHEAAAWILAFAQWCLELPPSVYLEGIAEAVCEQPRSQVHIIITTKKPKRSFELTIHHRSENITHLIEPGSQEFVSGMVTIESYYPWLFRRIGFETEDMIRLLRLALEHAIPQVLSSMQCKRFSCLGKTTGSEHFLGSVSNSIDSCCLTPLPELRTIRETYAKALAIEGRVNFATLGKGMLVGDLPKVSLHLQSLAMKCPCQHCCTCTQRYHNPLSNNDFCYKEDFFRSLSFITTEILVLSLFQSSEPILIKASLERRGGYPGLDNTISKVIKTGDTFEFDDMDLLDWARSMVGHDYDDEERSLTLTSGKGQVIHPIVFSTFNIEKHGYLKLSCLSGTLRYDNDTFNVVSTPEDVGYTLTSDLDLPVWPEVFQPVNLFRNFKLSWDLTVQDNRELHVRLILIGTSGRVIAQMNPVNILLALRDSLVLERCPHDCLTPLKDTDSFASYTAPWCEVGEDLDLDTQDSIASHPKLRIGAKTVQAVLDFAKASKRFRSHASQGQPINESGNEPEQAVKRL</sequence>
<dbReference type="AlphaFoldDB" id="A0A1V6R913"/>
<evidence type="ECO:0000313" key="2">
    <source>
        <dbReference type="EMBL" id="OQD97682.1"/>
    </source>
</evidence>
<comment type="caution">
    <text evidence="2">The sequence shown here is derived from an EMBL/GenBank/DDBJ whole genome shotgun (WGS) entry which is preliminary data.</text>
</comment>
<evidence type="ECO:0000256" key="1">
    <source>
        <dbReference type="SAM" id="MobiDB-lite"/>
    </source>
</evidence>
<dbReference type="EMBL" id="MDYO01000011">
    <property type="protein sequence ID" value="OQD97682.1"/>
    <property type="molecule type" value="Genomic_DNA"/>
</dbReference>
<evidence type="ECO:0000313" key="3">
    <source>
        <dbReference type="Proteomes" id="UP000191612"/>
    </source>
</evidence>
<name>A0A1V6R913_9EURO</name>
<gene>
    <name evidence="2" type="ORF">PENSOL_c011G09842</name>
</gene>
<feature type="region of interest" description="Disordered" evidence="1">
    <location>
        <begin position="673"/>
        <end position="697"/>
    </location>
</feature>
<proteinExistence type="predicted"/>
<feature type="compositionally biased region" description="Polar residues" evidence="1">
    <location>
        <begin position="676"/>
        <end position="689"/>
    </location>
</feature>
<dbReference type="Proteomes" id="UP000191612">
    <property type="component" value="Unassembled WGS sequence"/>
</dbReference>
<accession>A0A1V6R913</accession>